<dbReference type="InterPro" id="IPR029063">
    <property type="entry name" value="SAM-dependent_MTases_sf"/>
</dbReference>
<evidence type="ECO:0000256" key="1">
    <source>
        <dbReference type="ARBA" id="ARBA00022603"/>
    </source>
</evidence>
<dbReference type="GO" id="GO:0032259">
    <property type="term" value="P:methylation"/>
    <property type="evidence" value="ECO:0007669"/>
    <property type="project" value="UniProtKB-KW"/>
</dbReference>
<dbReference type="Gene3D" id="3.40.50.150">
    <property type="entry name" value="Vaccinia Virus protein VP39"/>
    <property type="match status" value="1"/>
</dbReference>
<comment type="similarity">
    <text evidence="6 7">Belongs to the class I-like SAM-binding methyltransferase superfamily. C5-methyltransferase family.</text>
</comment>
<dbReference type="EMBL" id="JAXIVS010000007">
    <property type="protein sequence ID" value="MDY7229034.1"/>
    <property type="molecule type" value="Genomic_DNA"/>
</dbReference>
<dbReference type="Pfam" id="PF00145">
    <property type="entry name" value="DNA_methylase"/>
    <property type="match status" value="2"/>
</dbReference>
<evidence type="ECO:0000256" key="7">
    <source>
        <dbReference type="RuleBase" id="RU000416"/>
    </source>
</evidence>
<keyword evidence="4" id="KW-0680">Restriction system</keyword>
<dbReference type="PANTHER" id="PTHR10629">
    <property type="entry name" value="CYTOSINE-SPECIFIC METHYLTRANSFERASE"/>
    <property type="match status" value="1"/>
</dbReference>
<dbReference type="InterPro" id="IPR001412">
    <property type="entry name" value="aa-tRNA-synth_I_CS"/>
</dbReference>
<reference evidence="10 11" key="1">
    <citation type="submission" date="2023-12" db="EMBL/GenBank/DDBJ databases">
        <title>the genome sequence of Hyalangium sp. s54d21.</title>
        <authorList>
            <person name="Zhang X."/>
        </authorList>
    </citation>
    <scope>NUCLEOTIDE SEQUENCE [LARGE SCALE GENOMIC DNA]</scope>
    <source>
        <strain evidence="11">s54d21</strain>
    </source>
</reference>
<comment type="caution">
    <text evidence="10">The sequence shown here is derived from an EMBL/GenBank/DDBJ whole genome shotgun (WGS) entry which is preliminary data.</text>
</comment>
<dbReference type="PROSITE" id="PS00094">
    <property type="entry name" value="C5_MTASE_1"/>
    <property type="match status" value="1"/>
</dbReference>
<feature type="region of interest" description="Disordered" evidence="9">
    <location>
        <begin position="263"/>
        <end position="282"/>
    </location>
</feature>
<evidence type="ECO:0000256" key="5">
    <source>
        <dbReference type="ARBA" id="ARBA00047422"/>
    </source>
</evidence>
<feature type="active site" evidence="6">
    <location>
        <position position="75"/>
    </location>
</feature>
<proteinExistence type="inferred from homology"/>
<dbReference type="PROSITE" id="PS00178">
    <property type="entry name" value="AA_TRNA_LIGASE_I"/>
    <property type="match status" value="1"/>
</dbReference>
<keyword evidence="3 6" id="KW-0949">S-adenosyl-L-methionine</keyword>
<dbReference type="InterPro" id="IPR018117">
    <property type="entry name" value="C5_DNA_meth_AS"/>
</dbReference>
<sequence>MKKAPELTVVDLFCGAGGLSLGLRQAGFRVLTSIDHDEWAVQTYRRNLGDHVVEADIGLDTRLPEASVIVGGPPCQGFSSAGSRRSGDARNTLVGVYAGLIAERKPTAFVFENVEGFLTGEDGAHVLELLRPLVDAGYRIHMRKVNAANYGVPQHRKRVLAIGGLGWDPSFPAPTHMAFGAPGAHLVARERPKTPTILDGLEGLSEPASGPEGRPQGHYAPPVSAMDLKRIRALLPGQRMRDLPPELQHQSYTRRAFRRVMDGTPTERRGGAPSGIRRLKGDEPSKAITSASRNEFLHPVEDRFLTIRECARLQTFPDDFEFLGPPTAQMLHIGNAVPPALGEVIGRGLAADLKRIKRGFQPKPGALLSFVPTASQGMSPALERTTELVMATFGVRFEPKEQLQLWG</sequence>
<dbReference type="InterPro" id="IPR001525">
    <property type="entry name" value="C5_MeTfrase"/>
</dbReference>
<evidence type="ECO:0000256" key="6">
    <source>
        <dbReference type="PROSITE-ProRule" id="PRU01016"/>
    </source>
</evidence>
<evidence type="ECO:0000313" key="10">
    <source>
        <dbReference type="EMBL" id="MDY7229034.1"/>
    </source>
</evidence>
<dbReference type="PRINTS" id="PR00105">
    <property type="entry name" value="C5METTRFRASE"/>
</dbReference>
<protein>
    <recommendedName>
        <fullName evidence="8">Cytosine-specific methyltransferase</fullName>
        <ecNumber evidence="8">2.1.1.37</ecNumber>
    </recommendedName>
</protein>
<dbReference type="Proteomes" id="UP001291309">
    <property type="component" value="Unassembled WGS sequence"/>
</dbReference>
<dbReference type="EC" id="2.1.1.37" evidence="8"/>
<evidence type="ECO:0000256" key="3">
    <source>
        <dbReference type="ARBA" id="ARBA00022691"/>
    </source>
</evidence>
<comment type="catalytic activity">
    <reaction evidence="5 8">
        <text>a 2'-deoxycytidine in DNA + S-adenosyl-L-methionine = a 5-methyl-2'-deoxycytidine in DNA + S-adenosyl-L-homocysteine + H(+)</text>
        <dbReference type="Rhea" id="RHEA:13681"/>
        <dbReference type="Rhea" id="RHEA-COMP:11369"/>
        <dbReference type="Rhea" id="RHEA-COMP:11370"/>
        <dbReference type="ChEBI" id="CHEBI:15378"/>
        <dbReference type="ChEBI" id="CHEBI:57856"/>
        <dbReference type="ChEBI" id="CHEBI:59789"/>
        <dbReference type="ChEBI" id="CHEBI:85452"/>
        <dbReference type="ChEBI" id="CHEBI:85454"/>
        <dbReference type="EC" id="2.1.1.37"/>
    </reaction>
</comment>
<evidence type="ECO:0000256" key="4">
    <source>
        <dbReference type="ARBA" id="ARBA00022747"/>
    </source>
</evidence>
<accession>A0ABU5H825</accession>
<dbReference type="RefSeq" id="WP_321547757.1">
    <property type="nucleotide sequence ID" value="NZ_JAXIVS010000007.1"/>
</dbReference>
<keyword evidence="2 6" id="KW-0808">Transferase</keyword>
<dbReference type="SUPFAM" id="SSF53335">
    <property type="entry name" value="S-adenosyl-L-methionine-dependent methyltransferases"/>
    <property type="match status" value="1"/>
</dbReference>
<evidence type="ECO:0000256" key="2">
    <source>
        <dbReference type="ARBA" id="ARBA00022679"/>
    </source>
</evidence>
<evidence type="ECO:0000313" key="11">
    <source>
        <dbReference type="Proteomes" id="UP001291309"/>
    </source>
</evidence>
<evidence type="ECO:0000256" key="8">
    <source>
        <dbReference type="RuleBase" id="RU000417"/>
    </source>
</evidence>
<dbReference type="PROSITE" id="PS51679">
    <property type="entry name" value="SAM_MT_C5"/>
    <property type="match status" value="1"/>
</dbReference>
<dbReference type="GO" id="GO:0003886">
    <property type="term" value="F:DNA (cytosine-5-)-methyltransferase activity"/>
    <property type="evidence" value="ECO:0007669"/>
    <property type="project" value="UniProtKB-EC"/>
</dbReference>
<dbReference type="NCBIfam" id="TIGR00675">
    <property type="entry name" value="dcm"/>
    <property type="match status" value="1"/>
</dbReference>
<dbReference type="PANTHER" id="PTHR10629:SF52">
    <property type="entry name" value="DNA (CYTOSINE-5)-METHYLTRANSFERASE 1"/>
    <property type="match status" value="1"/>
</dbReference>
<keyword evidence="1 6" id="KW-0489">Methyltransferase</keyword>
<name>A0ABU5H825_9BACT</name>
<keyword evidence="11" id="KW-1185">Reference proteome</keyword>
<feature type="region of interest" description="Disordered" evidence="9">
    <location>
        <begin position="201"/>
        <end position="222"/>
    </location>
</feature>
<evidence type="ECO:0000256" key="9">
    <source>
        <dbReference type="SAM" id="MobiDB-lite"/>
    </source>
</evidence>
<organism evidence="10 11">
    <name type="scientific">Hyalangium rubrum</name>
    <dbReference type="NCBI Taxonomy" id="3103134"/>
    <lineage>
        <taxon>Bacteria</taxon>
        <taxon>Pseudomonadati</taxon>
        <taxon>Myxococcota</taxon>
        <taxon>Myxococcia</taxon>
        <taxon>Myxococcales</taxon>
        <taxon>Cystobacterineae</taxon>
        <taxon>Archangiaceae</taxon>
        <taxon>Hyalangium</taxon>
    </lineage>
</organism>
<gene>
    <name evidence="10" type="ORF">SYV04_21660</name>
</gene>
<dbReference type="InterPro" id="IPR050390">
    <property type="entry name" value="C5-Methyltransferase"/>
</dbReference>
<dbReference type="Gene3D" id="3.90.120.10">
    <property type="entry name" value="DNA Methylase, subunit A, domain 2"/>
    <property type="match status" value="1"/>
</dbReference>